<evidence type="ECO:0000256" key="1">
    <source>
        <dbReference type="SAM" id="MobiDB-lite"/>
    </source>
</evidence>
<dbReference type="PANTHER" id="PTHR11439">
    <property type="entry name" value="GAG-POL-RELATED RETROTRANSPOSON"/>
    <property type="match status" value="1"/>
</dbReference>
<dbReference type="AlphaFoldDB" id="D3IVP3"/>
<dbReference type="Pfam" id="PF07727">
    <property type="entry name" value="RVT_2"/>
    <property type="match status" value="1"/>
</dbReference>
<feature type="compositionally biased region" description="Low complexity" evidence="1">
    <location>
        <begin position="264"/>
        <end position="276"/>
    </location>
</feature>
<dbReference type="CDD" id="cd09272">
    <property type="entry name" value="RNase_HI_RT_Ty1"/>
    <property type="match status" value="1"/>
</dbReference>
<feature type="region of interest" description="Disordered" evidence="1">
    <location>
        <begin position="254"/>
        <end position="303"/>
    </location>
</feature>
<proteinExistence type="predicted"/>
<dbReference type="InterPro" id="IPR013103">
    <property type="entry name" value="RVT_2"/>
</dbReference>
<dbReference type="SUPFAM" id="SSF56672">
    <property type="entry name" value="DNA/RNA polymerases"/>
    <property type="match status" value="1"/>
</dbReference>
<evidence type="ECO:0000259" key="2">
    <source>
        <dbReference type="Pfam" id="PF07727"/>
    </source>
</evidence>
<sequence>MGLNELYAHLINYELQIEKMKVVSRSVHLRTMWCVKTIVVEAAVSSRSKVAVKVAPLEEGSTTMVDHAQHARFVAKLGMMLCGVIIDSITHTTMRIKIDQPLLLLPPPTRLIRIDHTGAAPTEIQGVSKEGSNRVHPMQTRLRNNIRQSKEYIDGRVRYSLHRRAFLTKPMSHVEALEDSNWKQATDDEIAALHKNSTWKLVPNSRGQDTLDCTPHAASQIGPAAPIGPLPRVVASGADPAPAVPALDAVPVHGPVPVRADSQSMASPPSSAAPRPARVDTRAASPDGSSVHATLRAAGSAAAPHPVLPKGAVPIAPVSNDHTMVTRGKASYQHPVKIFNLHAALISPLPKSYRGALADPNWRAAMDEEFSALKANNTWDLIPCPSSANIVTSKWVFRHKLHPNGSLDRYKARWVLRGFTQRPGIDFGETFSPVVKPATIRTVLTIAHSQEWSIHQLDVKNAFPHGTLTETVYCVQPSGFVDFAHPDYVCRLNKSLYGLKQAPRAWFNRLFLSQRQYILDVIERAGMSNSKPYSTPVDTSSKVSCSDGAPVSDATHYRGLAGALQYLTFTRLDITYAVQQGAFDFGLVLHRTAISSLVAYSDVDWAGCPDTRRSTSGYGVFIGDNLISWSSKRQHTVSRSSAEAEYRAVANAVAETSWLRQLLLELHCPLQHATLVYCDNHQHTKHVELDLHFVRERVAVGAVRVLHVPTTSQYVDIFTKGLPSFVFAEFRLSLSDENDNLEMHAKGQYEDQYGSKTSGSTDVLLEVLPHSGMTGMVVRYYRNPIVPKISWRCYRNGSGTLFLIRAVDASALAVTVHFGTVRWYRPLYGSTTTFAGKLGGFPPTVVFTCGGYKYPSTCSRIE</sequence>
<feature type="domain" description="Reverse transcriptase Ty1/copia-type" evidence="2">
    <location>
        <begin position="376"/>
        <end position="509"/>
    </location>
</feature>
<reference evidence="3" key="1">
    <citation type="journal article" date="2010" name="J. Integr. Plant Biol.">
        <title>Insights into the bamboo genome: syntenic relationships to rice and sorghum.</title>
        <authorList>
            <person name="Gui Y.J."/>
            <person name="Zhou Y."/>
            <person name="Wang Y."/>
            <person name="Wang S."/>
            <person name="Wang S.Y."/>
            <person name="Hu Y."/>
            <person name="Bo S.P."/>
            <person name="Chen H."/>
            <person name="Zhou C.P."/>
            <person name="Ma N.X."/>
            <person name="Zhang T.Z."/>
            <person name="Fan L.J."/>
        </authorList>
    </citation>
    <scope>NUCLEOTIDE SEQUENCE</scope>
    <source>
        <tissue evidence="3">Shoot</tissue>
    </source>
</reference>
<name>D3IVP3_PHYED</name>
<dbReference type="EMBL" id="GQ252875">
    <property type="protein sequence ID" value="ADB85383.1"/>
    <property type="molecule type" value="Genomic_DNA"/>
</dbReference>
<dbReference type="PANTHER" id="PTHR11439:SF524">
    <property type="entry name" value="RNA-DIRECTED DNA POLYMERASE, PROTEIN KINASE RLK-PELLE-DLSV FAMILY"/>
    <property type="match status" value="1"/>
</dbReference>
<protein>
    <submittedName>
        <fullName evidence="3">Putative retrotransposon protein</fullName>
    </submittedName>
</protein>
<accession>D3IVP3</accession>
<evidence type="ECO:0000313" key="3">
    <source>
        <dbReference type="EMBL" id="ADB85383.1"/>
    </source>
</evidence>
<organism evidence="3">
    <name type="scientific">Phyllostachys edulis</name>
    <name type="common">Tortoise shell bamboo</name>
    <name type="synonym">Bambusa edulis</name>
    <dbReference type="NCBI Taxonomy" id="38705"/>
    <lineage>
        <taxon>Eukaryota</taxon>
        <taxon>Viridiplantae</taxon>
        <taxon>Streptophyta</taxon>
        <taxon>Embryophyta</taxon>
        <taxon>Tracheophyta</taxon>
        <taxon>Spermatophyta</taxon>
        <taxon>Magnoliopsida</taxon>
        <taxon>Liliopsida</taxon>
        <taxon>Poales</taxon>
        <taxon>Poaceae</taxon>
        <taxon>BOP clade</taxon>
        <taxon>Bambusoideae</taxon>
        <taxon>Arundinarodae</taxon>
        <taxon>Arundinarieae</taxon>
        <taxon>Arundinariinae</taxon>
        <taxon>Phyllostachys</taxon>
    </lineage>
</organism>
<dbReference type="InterPro" id="IPR043502">
    <property type="entry name" value="DNA/RNA_pol_sf"/>
</dbReference>